<comment type="caution">
    <text evidence="1">The sequence shown here is derived from an EMBL/GenBank/DDBJ whole genome shotgun (WGS) entry which is preliminary data.</text>
</comment>
<protein>
    <submittedName>
        <fullName evidence="1">Uncharacterized protein</fullName>
    </submittedName>
</protein>
<evidence type="ECO:0000313" key="2">
    <source>
        <dbReference type="Proteomes" id="UP000054988"/>
    </source>
</evidence>
<dbReference type="EMBL" id="LATX01000315">
    <property type="protein sequence ID" value="KTB46564.1"/>
    <property type="molecule type" value="Genomic_DNA"/>
</dbReference>
<accession>A0A0W0GDC3</accession>
<dbReference type="AlphaFoldDB" id="A0A0W0GDC3"/>
<organism evidence="1 2">
    <name type="scientific">Moniliophthora roreri</name>
    <name type="common">Frosty pod rot fungus</name>
    <name type="synonym">Monilia roreri</name>
    <dbReference type="NCBI Taxonomy" id="221103"/>
    <lineage>
        <taxon>Eukaryota</taxon>
        <taxon>Fungi</taxon>
        <taxon>Dikarya</taxon>
        <taxon>Basidiomycota</taxon>
        <taxon>Agaricomycotina</taxon>
        <taxon>Agaricomycetes</taxon>
        <taxon>Agaricomycetidae</taxon>
        <taxon>Agaricales</taxon>
        <taxon>Marasmiineae</taxon>
        <taxon>Marasmiaceae</taxon>
        <taxon>Moniliophthora</taxon>
    </lineage>
</organism>
<evidence type="ECO:0000313" key="1">
    <source>
        <dbReference type="EMBL" id="KTB46564.1"/>
    </source>
</evidence>
<reference evidence="1 2" key="1">
    <citation type="submission" date="2015-12" db="EMBL/GenBank/DDBJ databases">
        <title>Draft genome sequence of Moniliophthora roreri, the causal agent of frosty pod rot of cacao.</title>
        <authorList>
            <person name="Aime M.C."/>
            <person name="Diaz-Valderrama J.R."/>
            <person name="Kijpornyongpan T."/>
            <person name="Phillips-Mora W."/>
        </authorList>
    </citation>
    <scope>NUCLEOTIDE SEQUENCE [LARGE SCALE GENOMIC DNA]</scope>
    <source>
        <strain evidence="1 2">MCA 2952</strain>
    </source>
</reference>
<dbReference type="Proteomes" id="UP000054988">
    <property type="component" value="Unassembled WGS sequence"/>
</dbReference>
<gene>
    <name evidence="1" type="ORF">WG66_856</name>
</gene>
<sequence length="578" mass="66395">MPFDIIYTVKSPFTCTVGYGNLTDRIVQISKDLDPRTFIALLQVNKSLWSMLFSTEGESIWVPKRKQYGIPDPLPGLSEMEWALIVIGDGRCQSCYDGGDTTRNWILRPKLFGTCSDRRTISKDAIKEEYPMEIALLSKMNVNLSDILFGYQYWTYLSSGVNSYDPDDVEQVLKEFLACADSQARVLFLEKRAADLDGLREHVNRTGTWIMNEENRMKMERRNTRVRAIQKRVIRMGYSSWEASTVAQDFWDGAKLTRHEWRAIKGRVIQGVQALRRTYIAAKTPVYSERRRLVAQAYWEYRTGLLPPQWLALPSFETLCLFSGVSDMLIRPDSIQLTVDDFRIPIESVQVEVRSWMSDQRKEIVSLMSEYENKPIPILFGLRNIVHRLNGTRGLSLGTDRIEWSDDADKLAIILLECKQCGKRCTSADVTLRHLNSAVFGCKMRSNLAERGNWHFEFSATAVLLIHLSGLDFRTATADIMDERGDFFICETCAGSFTWRECITHECGSEHEQDTPRFQLLEGETRTLHDDRVCWTCSRCNSHMKSLVTRSTVKEHLSREHGISSPRVPQDFAYAGPY</sequence>
<name>A0A0W0GDC3_MONRR</name>
<proteinExistence type="predicted"/>